<evidence type="ECO:0000313" key="2">
    <source>
        <dbReference type="Proteomes" id="UP000814128"/>
    </source>
</evidence>
<evidence type="ECO:0000313" key="1">
    <source>
        <dbReference type="EMBL" id="KAI0036571.1"/>
    </source>
</evidence>
<sequence length="265" mass="27922">MVPGILNRVALVTGAARGIGRGIALRLAADGNDVLLADLQGSPLPSVAKEVESLGRRSHFVYSDITKEAEVKEMVNNAVNKMGNLDIVCGISHVMTTSRSTSIYTSRCMSLASLGEFERVMSINLRGTFLCYRYAGERMVAQGRGGRIVGASSVAGKLGGRNMLAYATSKGGIRSMTQAAAMDLAKHGITVNAYAPGAIDSGMLLASSQLYITRLAPPFQSYAATPVGRIGSTDDIAHLVSYLVSEKASFVTGQTFSCNGGIWCD</sequence>
<dbReference type="EMBL" id="MU273470">
    <property type="protein sequence ID" value="KAI0036571.1"/>
    <property type="molecule type" value="Genomic_DNA"/>
</dbReference>
<protein>
    <submittedName>
        <fullName evidence="1">NAD(P)-binding protein</fullName>
    </submittedName>
</protein>
<keyword evidence="2" id="KW-1185">Reference proteome</keyword>
<accession>A0ACB8QZ76</accession>
<comment type="caution">
    <text evidence="1">The sequence shown here is derived from an EMBL/GenBank/DDBJ whole genome shotgun (WGS) entry which is preliminary data.</text>
</comment>
<name>A0ACB8QZ76_9AGAM</name>
<gene>
    <name evidence="1" type="ORF">K488DRAFT_40925</name>
</gene>
<reference evidence="1" key="1">
    <citation type="submission" date="2021-02" db="EMBL/GenBank/DDBJ databases">
        <authorList>
            <consortium name="DOE Joint Genome Institute"/>
            <person name="Ahrendt S."/>
            <person name="Looney B.P."/>
            <person name="Miyauchi S."/>
            <person name="Morin E."/>
            <person name="Drula E."/>
            <person name="Courty P.E."/>
            <person name="Chicoki N."/>
            <person name="Fauchery L."/>
            <person name="Kohler A."/>
            <person name="Kuo A."/>
            <person name="Labutti K."/>
            <person name="Pangilinan J."/>
            <person name="Lipzen A."/>
            <person name="Riley R."/>
            <person name="Andreopoulos W."/>
            <person name="He G."/>
            <person name="Johnson J."/>
            <person name="Barry K.W."/>
            <person name="Grigoriev I.V."/>
            <person name="Nagy L."/>
            <person name="Hibbett D."/>
            <person name="Henrissat B."/>
            <person name="Matheny P.B."/>
            <person name="Labbe J."/>
            <person name="Martin F."/>
        </authorList>
    </citation>
    <scope>NUCLEOTIDE SEQUENCE</scope>
    <source>
        <strain evidence="1">EC-137</strain>
    </source>
</reference>
<proteinExistence type="predicted"/>
<organism evidence="1 2">
    <name type="scientific">Vararia minispora EC-137</name>
    <dbReference type="NCBI Taxonomy" id="1314806"/>
    <lineage>
        <taxon>Eukaryota</taxon>
        <taxon>Fungi</taxon>
        <taxon>Dikarya</taxon>
        <taxon>Basidiomycota</taxon>
        <taxon>Agaricomycotina</taxon>
        <taxon>Agaricomycetes</taxon>
        <taxon>Russulales</taxon>
        <taxon>Lachnocladiaceae</taxon>
        <taxon>Vararia</taxon>
    </lineage>
</organism>
<reference evidence="1" key="2">
    <citation type="journal article" date="2022" name="New Phytol.">
        <title>Evolutionary transition to the ectomycorrhizal habit in the genomes of a hyperdiverse lineage of mushroom-forming fungi.</title>
        <authorList>
            <person name="Looney B."/>
            <person name="Miyauchi S."/>
            <person name="Morin E."/>
            <person name="Drula E."/>
            <person name="Courty P.E."/>
            <person name="Kohler A."/>
            <person name="Kuo A."/>
            <person name="LaButti K."/>
            <person name="Pangilinan J."/>
            <person name="Lipzen A."/>
            <person name="Riley R."/>
            <person name="Andreopoulos W."/>
            <person name="He G."/>
            <person name="Johnson J."/>
            <person name="Nolan M."/>
            <person name="Tritt A."/>
            <person name="Barry K.W."/>
            <person name="Grigoriev I.V."/>
            <person name="Nagy L.G."/>
            <person name="Hibbett D."/>
            <person name="Henrissat B."/>
            <person name="Matheny P.B."/>
            <person name="Labbe J."/>
            <person name="Martin F.M."/>
        </authorList>
    </citation>
    <scope>NUCLEOTIDE SEQUENCE</scope>
    <source>
        <strain evidence="1">EC-137</strain>
    </source>
</reference>
<dbReference type="Proteomes" id="UP000814128">
    <property type="component" value="Unassembled WGS sequence"/>
</dbReference>